<comment type="caution">
    <text evidence="2">The sequence shown here is derived from an EMBL/GenBank/DDBJ whole genome shotgun (WGS) entry which is preliminary data.</text>
</comment>
<sequence>MSSDEVPGGRDRQIVQKHMNAMEKLWNALRGVFVSVGPVRIDLDIPATSFPRFRQLPAEIRCLIWKHSLPSGRIYEPRPYRDWIMYDPRPVQFYQHWPPPVMREACKEAYQVCMENGSFRFGYYSNSRPGMMRSIWYNDKKDMVYLHTFDQWDSLDLFEVKNICISTEIALNREHCERVLAHLGCGRVVVAYYPPGTPTPEQLSTTRPVFRPISNEDEFVTVQKVDPEDWDEGLELTWGENKDFVKDCWEKENLGKSVEIEAVEVFRKAREDVWGGVNTWGRLYTGLY</sequence>
<reference evidence="2" key="1">
    <citation type="submission" date="2021-06" db="EMBL/GenBank/DDBJ databases">
        <title>Comparative genomics, transcriptomics and evolutionary studies reveal genomic signatures of adaptation to plant cell wall in hemibiotrophic fungi.</title>
        <authorList>
            <consortium name="DOE Joint Genome Institute"/>
            <person name="Baroncelli R."/>
            <person name="Diaz J.F."/>
            <person name="Benocci T."/>
            <person name="Peng M."/>
            <person name="Battaglia E."/>
            <person name="Haridas S."/>
            <person name="Andreopoulos W."/>
            <person name="Labutti K."/>
            <person name="Pangilinan J."/>
            <person name="Floch G.L."/>
            <person name="Makela M.R."/>
            <person name="Henrissat B."/>
            <person name="Grigoriev I.V."/>
            <person name="Crouch J.A."/>
            <person name="De Vries R.P."/>
            <person name="Sukno S.A."/>
            <person name="Thon M.R."/>
        </authorList>
    </citation>
    <scope>NUCLEOTIDE SEQUENCE</scope>
    <source>
        <strain evidence="2">MAFF235873</strain>
    </source>
</reference>
<dbReference type="InterPro" id="IPR045518">
    <property type="entry name" value="2EXR"/>
</dbReference>
<dbReference type="PANTHER" id="PTHR35910">
    <property type="entry name" value="2EXR DOMAIN-CONTAINING PROTEIN"/>
    <property type="match status" value="1"/>
</dbReference>
<dbReference type="PANTHER" id="PTHR35910:SF6">
    <property type="entry name" value="2EXR DOMAIN-CONTAINING PROTEIN"/>
    <property type="match status" value="1"/>
</dbReference>
<dbReference type="Proteomes" id="UP001232148">
    <property type="component" value="Unassembled WGS sequence"/>
</dbReference>
<feature type="domain" description="2EXR" evidence="1">
    <location>
        <begin position="50"/>
        <end position="144"/>
    </location>
</feature>
<name>A0AAD9HCT3_9PEZI</name>
<proteinExistence type="predicted"/>
<accession>A0AAD9HCT3</accession>
<dbReference type="Pfam" id="PF20150">
    <property type="entry name" value="2EXR"/>
    <property type="match status" value="1"/>
</dbReference>
<dbReference type="EMBL" id="MU842931">
    <property type="protein sequence ID" value="KAK2025719.1"/>
    <property type="molecule type" value="Genomic_DNA"/>
</dbReference>
<gene>
    <name evidence="2" type="ORF">LX32DRAFT_696196</name>
</gene>
<evidence type="ECO:0000313" key="3">
    <source>
        <dbReference type="Proteomes" id="UP001232148"/>
    </source>
</evidence>
<protein>
    <recommendedName>
        <fullName evidence="1">2EXR domain-containing protein</fullName>
    </recommendedName>
</protein>
<keyword evidence="3" id="KW-1185">Reference proteome</keyword>
<organism evidence="2 3">
    <name type="scientific">Colletotrichum zoysiae</name>
    <dbReference type="NCBI Taxonomy" id="1216348"/>
    <lineage>
        <taxon>Eukaryota</taxon>
        <taxon>Fungi</taxon>
        <taxon>Dikarya</taxon>
        <taxon>Ascomycota</taxon>
        <taxon>Pezizomycotina</taxon>
        <taxon>Sordariomycetes</taxon>
        <taxon>Hypocreomycetidae</taxon>
        <taxon>Glomerellales</taxon>
        <taxon>Glomerellaceae</taxon>
        <taxon>Colletotrichum</taxon>
        <taxon>Colletotrichum graminicola species complex</taxon>
    </lineage>
</organism>
<evidence type="ECO:0000313" key="2">
    <source>
        <dbReference type="EMBL" id="KAK2025719.1"/>
    </source>
</evidence>
<dbReference type="AlphaFoldDB" id="A0AAD9HCT3"/>
<evidence type="ECO:0000259" key="1">
    <source>
        <dbReference type="Pfam" id="PF20150"/>
    </source>
</evidence>